<reference evidence="6 7" key="1">
    <citation type="submission" date="2024-09" db="EMBL/GenBank/DDBJ databases">
        <authorList>
            <person name="Sun Q."/>
            <person name="Mori K."/>
        </authorList>
    </citation>
    <scope>NUCLEOTIDE SEQUENCE [LARGE SCALE GENOMIC DNA]</scope>
    <source>
        <strain evidence="6 7">CCM 4839</strain>
    </source>
</reference>
<evidence type="ECO:0000313" key="6">
    <source>
        <dbReference type="EMBL" id="MFC0393502.1"/>
    </source>
</evidence>
<keyword evidence="4" id="KW-0472">Membrane</keyword>
<keyword evidence="2" id="KW-0238">DNA-binding</keyword>
<dbReference type="InterPro" id="IPR009057">
    <property type="entry name" value="Homeodomain-like_sf"/>
</dbReference>
<dbReference type="PANTHER" id="PTHR43280">
    <property type="entry name" value="ARAC-FAMILY TRANSCRIPTIONAL REGULATOR"/>
    <property type="match status" value="1"/>
</dbReference>
<evidence type="ECO:0000259" key="5">
    <source>
        <dbReference type="PROSITE" id="PS01124"/>
    </source>
</evidence>
<keyword evidence="4" id="KW-1133">Transmembrane helix</keyword>
<dbReference type="SUPFAM" id="SSF46689">
    <property type="entry name" value="Homeodomain-like"/>
    <property type="match status" value="2"/>
</dbReference>
<dbReference type="InterPro" id="IPR018062">
    <property type="entry name" value="HTH_AraC-typ_CS"/>
</dbReference>
<dbReference type="Pfam" id="PF12833">
    <property type="entry name" value="HTH_18"/>
    <property type="match status" value="1"/>
</dbReference>
<dbReference type="Proteomes" id="UP001589818">
    <property type="component" value="Unassembled WGS sequence"/>
</dbReference>
<keyword evidence="1" id="KW-0805">Transcription regulation</keyword>
<sequence length="764" mass="87313">MTAEYKRRKRRIIATFSASYIVLLVIPIIVSVIVYDRTVAVVKEEVVRNNMLLLEQAKSILDRRMAELDSIVWQIEADPRITSYRYMAKPFEGANTFKTWYTAKHLYDFSASNNFILDYFVLYKKSGMVLSHQNVYKSSEFSDQVFHYTDMEPAAMEQLLYGSNHRYEVLPAMEASYRGKSYPIVSYVQSLDSGSSPGAVILVLINSREIVKLLEGFDVSSGGTAFIMDGKGQTIASVSDGAGPSPLLQRLSGTHGVIEASPDTNGMLTTYTKLESKDWYFVVAQSPEIVLHKVNQIRKIIIGLSVLLVAVLVLYCLFAYRRSKPIRKLLLRIMERSEPVSYGTFKPYAMIERNYSLLEDDKLFLQRALQEQLPLIRSSFLQRLLKGDFSTETELLTLKRHAGTELRGAYYAVVITRLQSYEGELTTNILEELEIRRIMMKDALSKDAFSGCAWHDTEQDKISIILPLEVQDAEESRKQLELLLGMLQEQLHIQHAISPVFAVGGLYPTLAEISRSYEEAKQALGGGQGEPGIKILWYDRLPQERSFYYYPPDAELRLIHLTRMGALEEADAMLDDLHRTNERMNLSADMIKFLHYEMWGTVVKITEDPDLKDMNGMIALRLDTHEAGAMDLDTLMKDLRETYALIGKRIHMRKNTQKSGLKEQMIDYIESNYKRPDFSLTELANQFNMSESYLSQVFKEQVGINFIEYVENGRMKCAKELLVRTDMPIHEIASTIGYSLNSTFCRAFKRINGVSASNYRRLNT</sequence>
<dbReference type="PROSITE" id="PS01124">
    <property type="entry name" value="HTH_ARAC_FAMILY_2"/>
    <property type="match status" value="1"/>
</dbReference>
<dbReference type="RefSeq" id="WP_204821729.1">
    <property type="nucleotide sequence ID" value="NZ_JANHOF010000008.1"/>
</dbReference>
<evidence type="ECO:0000256" key="2">
    <source>
        <dbReference type="ARBA" id="ARBA00023125"/>
    </source>
</evidence>
<dbReference type="InterPro" id="IPR018060">
    <property type="entry name" value="HTH_AraC"/>
</dbReference>
<comment type="caution">
    <text evidence="6">The sequence shown here is derived from an EMBL/GenBank/DDBJ whole genome shotgun (WGS) entry which is preliminary data.</text>
</comment>
<dbReference type="PANTHER" id="PTHR43280:SF2">
    <property type="entry name" value="HTH-TYPE TRANSCRIPTIONAL REGULATOR EXSA"/>
    <property type="match status" value="1"/>
</dbReference>
<dbReference type="Gene3D" id="3.30.450.20">
    <property type="entry name" value="PAS domain"/>
    <property type="match status" value="1"/>
</dbReference>
<organism evidence="6 7">
    <name type="scientific">Paenibacillus mendelii</name>
    <dbReference type="NCBI Taxonomy" id="206163"/>
    <lineage>
        <taxon>Bacteria</taxon>
        <taxon>Bacillati</taxon>
        <taxon>Bacillota</taxon>
        <taxon>Bacilli</taxon>
        <taxon>Bacillales</taxon>
        <taxon>Paenibacillaceae</taxon>
        <taxon>Paenibacillus</taxon>
    </lineage>
</organism>
<dbReference type="InterPro" id="IPR041522">
    <property type="entry name" value="CdaR_GGDEF"/>
</dbReference>
<keyword evidence="4" id="KW-0812">Transmembrane</keyword>
<name>A0ABV6JD83_9BACL</name>
<dbReference type="Pfam" id="PF17853">
    <property type="entry name" value="GGDEF_2"/>
    <property type="match status" value="1"/>
</dbReference>
<dbReference type="PROSITE" id="PS00041">
    <property type="entry name" value="HTH_ARAC_FAMILY_1"/>
    <property type="match status" value="1"/>
</dbReference>
<feature type="domain" description="HTH araC/xylS-type" evidence="5">
    <location>
        <begin position="663"/>
        <end position="762"/>
    </location>
</feature>
<feature type="transmembrane region" description="Helical" evidence="4">
    <location>
        <begin position="12"/>
        <end position="35"/>
    </location>
</feature>
<evidence type="ECO:0000256" key="4">
    <source>
        <dbReference type="SAM" id="Phobius"/>
    </source>
</evidence>
<dbReference type="EMBL" id="JBHLVF010000034">
    <property type="protein sequence ID" value="MFC0393502.1"/>
    <property type="molecule type" value="Genomic_DNA"/>
</dbReference>
<dbReference type="Gene3D" id="1.10.10.60">
    <property type="entry name" value="Homeodomain-like"/>
    <property type="match status" value="2"/>
</dbReference>
<feature type="transmembrane region" description="Helical" evidence="4">
    <location>
        <begin position="300"/>
        <end position="320"/>
    </location>
</feature>
<keyword evidence="3" id="KW-0804">Transcription</keyword>
<proteinExistence type="predicted"/>
<evidence type="ECO:0000256" key="3">
    <source>
        <dbReference type="ARBA" id="ARBA00023163"/>
    </source>
</evidence>
<protein>
    <submittedName>
        <fullName evidence="6">Helix-turn-helix domain-containing protein</fullName>
    </submittedName>
</protein>
<keyword evidence="7" id="KW-1185">Reference proteome</keyword>
<evidence type="ECO:0000313" key="7">
    <source>
        <dbReference type="Proteomes" id="UP001589818"/>
    </source>
</evidence>
<gene>
    <name evidence="6" type="ORF">ACFFJ8_19285</name>
</gene>
<dbReference type="SMART" id="SM00342">
    <property type="entry name" value="HTH_ARAC"/>
    <property type="match status" value="1"/>
</dbReference>
<dbReference type="CDD" id="cd18774">
    <property type="entry name" value="PDC2_HK_sensor"/>
    <property type="match status" value="1"/>
</dbReference>
<accession>A0ABV6JD83</accession>
<evidence type="ECO:0000256" key="1">
    <source>
        <dbReference type="ARBA" id="ARBA00023015"/>
    </source>
</evidence>